<dbReference type="AlphaFoldDB" id="A0A3B0VLT6"/>
<dbReference type="SMART" id="SM00411">
    <property type="entry name" value="BHL"/>
    <property type="match status" value="1"/>
</dbReference>
<dbReference type="PANTHER" id="PTHR33175:SF3">
    <property type="entry name" value="DNA-BINDING PROTEIN HU-BETA"/>
    <property type="match status" value="1"/>
</dbReference>
<evidence type="ECO:0000256" key="1">
    <source>
        <dbReference type="ARBA" id="ARBA00023125"/>
    </source>
</evidence>
<dbReference type="InterPro" id="IPR000119">
    <property type="entry name" value="Hist_DNA-bd"/>
</dbReference>
<dbReference type="GO" id="GO:0005829">
    <property type="term" value="C:cytosol"/>
    <property type="evidence" value="ECO:0007669"/>
    <property type="project" value="TreeGrafter"/>
</dbReference>
<dbReference type="GO" id="GO:0003677">
    <property type="term" value="F:DNA binding"/>
    <property type="evidence" value="ECO:0007669"/>
    <property type="project" value="UniProtKB-KW"/>
</dbReference>
<dbReference type="Pfam" id="PF00216">
    <property type="entry name" value="Bac_DNA_binding"/>
    <property type="match status" value="1"/>
</dbReference>
<sequence>MLKRELINEVAGQLGGYYKQDIAVAVDIILGEIAQALIDGRRVEIRGFGSFSVRTRKPRSTKNPKTGKMMNIPARKTLHFTMSKSLKEVLIEKE</sequence>
<proteinExistence type="predicted"/>
<protein>
    <submittedName>
        <fullName evidence="2">Integration host factor beta subunit</fullName>
    </submittedName>
</protein>
<dbReference type="SUPFAM" id="SSF47729">
    <property type="entry name" value="IHF-like DNA-binding proteins"/>
    <property type="match status" value="1"/>
</dbReference>
<keyword evidence="1" id="KW-0238">DNA-binding</keyword>
<dbReference type="PANTHER" id="PTHR33175">
    <property type="entry name" value="DNA-BINDING PROTEIN HU"/>
    <property type="match status" value="1"/>
</dbReference>
<name>A0A3B0VLT6_9ZZZZ</name>
<organism evidence="2">
    <name type="scientific">hydrothermal vent metagenome</name>
    <dbReference type="NCBI Taxonomy" id="652676"/>
    <lineage>
        <taxon>unclassified sequences</taxon>
        <taxon>metagenomes</taxon>
        <taxon>ecological metagenomes</taxon>
    </lineage>
</organism>
<evidence type="ECO:0000313" key="2">
    <source>
        <dbReference type="EMBL" id="VAW41203.1"/>
    </source>
</evidence>
<dbReference type="GO" id="GO:0030527">
    <property type="term" value="F:structural constituent of chromatin"/>
    <property type="evidence" value="ECO:0007669"/>
    <property type="project" value="InterPro"/>
</dbReference>
<gene>
    <name evidence="2" type="ORF">MNBD_DELTA04-1147</name>
</gene>
<dbReference type="PRINTS" id="PR01727">
    <property type="entry name" value="DNABINDINGHU"/>
</dbReference>
<dbReference type="Gene3D" id="4.10.520.10">
    <property type="entry name" value="IHF-like DNA-binding proteins"/>
    <property type="match status" value="1"/>
</dbReference>
<dbReference type="InterPro" id="IPR010992">
    <property type="entry name" value="IHF-like_DNA-bd_dom_sf"/>
</dbReference>
<dbReference type="CDD" id="cd13836">
    <property type="entry name" value="IHF_B"/>
    <property type="match status" value="1"/>
</dbReference>
<accession>A0A3B0VLT6</accession>
<reference evidence="2" key="1">
    <citation type="submission" date="2018-06" db="EMBL/GenBank/DDBJ databases">
        <authorList>
            <person name="Zhirakovskaya E."/>
        </authorList>
    </citation>
    <scope>NUCLEOTIDE SEQUENCE</scope>
</reference>
<dbReference type="EMBL" id="UOEY01000119">
    <property type="protein sequence ID" value="VAW41203.1"/>
    <property type="molecule type" value="Genomic_DNA"/>
</dbReference>